<proteinExistence type="predicted"/>
<evidence type="ECO:0000313" key="4">
    <source>
        <dbReference type="EMBL" id="MDS0252793.1"/>
    </source>
</evidence>
<evidence type="ECO:0000313" key="6">
    <source>
        <dbReference type="Proteomes" id="UP001248536"/>
    </source>
</evidence>
<name>A0A830FJI6_HALAR</name>
<evidence type="ECO:0000259" key="2">
    <source>
        <dbReference type="Pfam" id="PF25942"/>
    </source>
</evidence>
<dbReference type="Proteomes" id="UP000656367">
    <property type="component" value="Unassembled WGS sequence"/>
</dbReference>
<dbReference type="RefSeq" id="WP_005535375.1">
    <property type="nucleotide sequence ID" value="NZ_BAABDY010000003.1"/>
</dbReference>
<reference evidence="4 6" key="3">
    <citation type="submission" date="2022-06" db="EMBL/GenBank/DDBJ databases">
        <title>Haloarcula sp. a new haloarchaeum isolate from saline soil.</title>
        <authorList>
            <person name="Strakova D."/>
            <person name="Galisteo C."/>
            <person name="Sanchez-Porro C."/>
            <person name="Ventosa A."/>
        </authorList>
    </citation>
    <scope>NUCLEOTIDE SEQUENCE [LARGE SCALE GENOMIC DNA]</scope>
    <source>
        <strain evidence="4 6">JCM 15760</strain>
    </source>
</reference>
<feature type="region of interest" description="Disordered" evidence="1">
    <location>
        <begin position="17"/>
        <end position="64"/>
    </location>
</feature>
<dbReference type="InterPro" id="IPR058929">
    <property type="entry name" value="Ig_halo"/>
</dbReference>
<evidence type="ECO:0000313" key="5">
    <source>
        <dbReference type="Proteomes" id="UP000656367"/>
    </source>
</evidence>
<dbReference type="Pfam" id="PF25942">
    <property type="entry name" value="Ig_halo"/>
    <property type="match status" value="1"/>
</dbReference>
<keyword evidence="6" id="KW-1185">Reference proteome</keyword>
<dbReference type="AlphaFoldDB" id="A0A830FJI6"/>
<accession>A0A830FJI6</accession>
<reference evidence="3" key="2">
    <citation type="submission" date="2020-09" db="EMBL/GenBank/DDBJ databases">
        <authorList>
            <person name="Sun Q."/>
            <person name="Ohkuma M."/>
        </authorList>
    </citation>
    <scope>NUCLEOTIDE SEQUENCE</scope>
    <source>
        <strain evidence="3">JCM 15759</strain>
    </source>
</reference>
<comment type="caution">
    <text evidence="3">The sequence shown here is derived from an EMBL/GenBank/DDBJ whole genome shotgun (WGS) entry which is preliminary data.</text>
</comment>
<dbReference type="EMBL" id="BMON01000001">
    <property type="protein sequence ID" value="GGM29430.1"/>
    <property type="molecule type" value="Genomic_DNA"/>
</dbReference>
<gene>
    <name evidence="3" type="ORF">GCM10009006_08730</name>
    <name evidence="4" type="ORF">NC662_03575</name>
</gene>
<feature type="domain" description="Ig-like" evidence="2">
    <location>
        <begin position="78"/>
        <end position="130"/>
    </location>
</feature>
<dbReference type="Proteomes" id="UP001248536">
    <property type="component" value="Unassembled WGS sequence"/>
</dbReference>
<sequence length="161" mass="17108">MRRRTLLAVLALSPVAGCVAPGDDTVTNSSTPPAATATPTKQSTAPVSETPQNTPTPTVTPAPDDPILFVVDNDTDSEQTVTLTITRDETTVLDETETLAAGESAEYDPMIGTTGEYTIAVEVVGGPSRTIERTIGRFAVSNGSNYFVDITADEIRIYWEE</sequence>
<dbReference type="OrthoDB" id="222549at2157"/>
<dbReference type="EMBL" id="JAMQCP010000001">
    <property type="protein sequence ID" value="MDS0252793.1"/>
    <property type="molecule type" value="Genomic_DNA"/>
</dbReference>
<evidence type="ECO:0000256" key="1">
    <source>
        <dbReference type="SAM" id="MobiDB-lite"/>
    </source>
</evidence>
<feature type="compositionally biased region" description="Low complexity" evidence="1">
    <location>
        <begin position="25"/>
        <end position="57"/>
    </location>
</feature>
<protein>
    <recommendedName>
        <fullName evidence="2">Ig-like domain-containing protein</fullName>
    </recommendedName>
</protein>
<evidence type="ECO:0000313" key="3">
    <source>
        <dbReference type="EMBL" id="GGM29430.1"/>
    </source>
</evidence>
<reference evidence="3" key="1">
    <citation type="journal article" date="2014" name="Int. J. Syst. Evol. Microbiol.">
        <title>Complete genome sequence of Corynebacterium casei LMG S-19264T (=DSM 44701T), isolated from a smear-ripened cheese.</title>
        <authorList>
            <consortium name="US DOE Joint Genome Institute (JGI-PGF)"/>
            <person name="Walter F."/>
            <person name="Albersmeier A."/>
            <person name="Kalinowski J."/>
            <person name="Ruckert C."/>
        </authorList>
    </citation>
    <scope>NUCLEOTIDE SEQUENCE</scope>
    <source>
        <strain evidence="3">JCM 15759</strain>
    </source>
</reference>
<organism evidence="3 5">
    <name type="scientific">Haloarcula argentinensis</name>
    <dbReference type="NCBI Taxonomy" id="43776"/>
    <lineage>
        <taxon>Archaea</taxon>
        <taxon>Methanobacteriati</taxon>
        <taxon>Methanobacteriota</taxon>
        <taxon>Stenosarchaea group</taxon>
        <taxon>Halobacteria</taxon>
        <taxon>Halobacteriales</taxon>
        <taxon>Haloarculaceae</taxon>
        <taxon>Haloarcula</taxon>
    </lineage>
</organism>